<evidence type="ECO:0000256" key="1">
    <source>
        <dbReference type="ARBA" id="ARBA00009437"/>
    </source>
</evidence>
<dbReference type="SUPFAM" id="SSF46785">
    <property type="entry name" value="Winged helix' DNA-binding domain"/>
    <property type="match status" value="1"/>
</dbReference>
<dbReference type="AlphaFoldDB" id="A0ABC9IH48"/>
<dbReference type="GeneID" id="87004846"/>
<reference evidence="9" key="2">
    <citation type="submission" date="2013-11" db="EMBL/GenBank/DDBJ databases">
        <title>Genome sequences of clinical and environmental isolates of Serratia marcescens.</title>
        <authorList>
            <person name="Iguchi A."/>
            <person name="Komatsu H."/>
            <person name="Nagaya Y."/>
            <person name="Ogura Y."/>
            <person name="Katsura K."/>
            <person name="Kurokawa K."/>
            <person name="Ooka T."/>
            <person name="Hattori M."/>
            <person name="Gotoh N."/>
            <person name="Thomson N."/>
            <person name="Hayashi T."/>
        </authorList>
    </citation>
    <scope>NUCLEOTIDE SEQUENCE [LARGE SCALE GENOMIC DNA]</scope>
    <source>
        <strain evidence="9">Db11</strain>
    </source>
</reference>
<dbReference type="PANTHER" id="PTHR30537:SF30">
    <property type="entry name" value="TRANSCRIPTIONAL REGULATOR-RELATED"/>
    <property type="match status" value="1"/>
</dbReference>
<keyword evidence="3" id="KW-0805">Transcription regulation</keyword>
<dbReference type="InterPro" id="IPR000847">
    <property type="entry name" value="LysR_HTH_N"/>
</dbReference>
<reference evidence="8 9" key="1">
    <citation type="submission" date="2013-06" db="EMBL/GenBank/DDBJ databases">
        <authorList>
            <person name="Aslett M."/>
        </authorList>
    </citation>
    <scope>NUCLEOTIDE SEQUENCE [LARGE SCALE GENOMIC DNA]</scope>
    <source>
        <strain evidence="8 9">Db11</strain>
    </source>
</reference>
<dbReference type="GO" id="GO:0003677">
    <property type="term" value="F:DNA binding"/>
    <property type="evidence" value="ECO:0007669"/>
    <property type="project" value="UniProtKB-KW"/>
</dbReference>
<dbReference type="SUPFAM" id="SSF53850">
    <property type="entry name" value="Periplasmic binding protein-like II"/>
    <property type="match status" value="1"/>
</dbReference>
<gene>
    <name evidence="8" type="ORF">SMDB11_1480</name>
</gene>
<proteinExistence type="inferred from homology"/>
<keyword evidence="4" id="KW-0238">DNA-binding</keyword>
<dbReference type="PROSITE" id="PS50931">
    <property type="entry name" value="HTH_LYSR"/>
    <property type="match status" value="1"/>
</dbReference>
<evidence type="ECO:0000259" key="7">
    <source>
        <dbReference type="PROSITE" id="PS50931"/>
    </source>
</evidence>
<dbReference type="CDD" id="cd08422">
    <property type="entry name" value="PBP2_CrgA_like"/>
    <property type="match status" value="1"/>
</dbReference>
<dbReference type="InterPro" id="IPR036388">
    <property type="entry name" value="WH-like_DNA-bd_sf"/>
</dbReference>
<dbReference type="InterPro" id="IPR005119">
    <property type="entry name" value="LysR_subst-bd"/>
</dbReference>
<evidence type="ECO:0000256" key="6">
    <source>
        <dbReference type="SAM" id="Coils"/>
    </source>
</evidence>
<comment type="similarity">
    <text evidence="1">Belongs to the LysR transcriptional regulatory family.</text>
</comment>
<evidence type="ECO:0000256" key="3">
    <source>
        <dbReference type="ARBA" id="ARBA00023015"/>
    </source>
</evidence>
<dbReference type="KEGG" id="smac:SMDB11_1480"/>
<protein>
    <submittedName>
        <fullName evidence="8">LysR-family transcriptional regulator</fullName>
    </submittedName>
</protein>
<dbReference type="Pfam" id="PF03466">
    <property type="entry name" value="LysR_substrate"/>
    <property type="match status" value="1"/>
</dbReference>
<dbReference type="InterPro" id="IPR036390">
    <property type="entry name" value="WH_DNA-bd_sf"/>
</dbReference>
<feature type="domain" description="HTH lysR-type" evidence="7">
    <location>
        <begin position="1"/>
        <end position="59"/>
    </location>
</feature>
<evidence type="ECO:0000256" key="4">
    <source>
        <dbReference type="ARBA" id="ARBA00023125"/>
    </source>
</evidence>
<dbReference type="Gene3D" id="3.40.190.290">
    <property type="match status" value="1"/>
</dbReference>
<dbReference type="InterPro" id="IPR058163">
    <property type="entry name" value="LysR-type_TF_proteobact-type"/>
</dbReference>
<evidence type="ECO:0000313" key="9">
    <source>
        <dbReference type="Proteomes" id="UP000018979"/>
    </source>
</evidence>
<accession>A0ABC9IH48</accession>
<dbReference type="EMBL" id="HG326223">
    <property type="protein sequence ID" value="CDG12054.1"/>
    <property type="molecule type" value="Genomic_DNA"/>
</dbReference>
<keyword evidence="6" id="KW-0175">Coiled coil</keyword>
<keyword evidence="2" id="KW-0678">Repressor</keyword>
<dbReference type="FunFam" id="1.10.10.10:FF:000001">
    <property type="entry name" value="LysR family transcriptional regulator"/>
    <property type="match status" value="1"/>
</dbReference>
<dbReference type="Proteomes" id="UP000018979">
    <property type="component" value="Chromosome I"/>
</dbReference>
<feature type="coiled-coil region" evidence="6">
    <location>
        <begin position="69"/>
        <end position="96"/>
    </location>
</feature>
<reference evidence="8 9" key="3">
    <citation type="journal article" date="2014" name="Genome Biol. Evol.">
        <title>Genome evolution and plasticity of Serratia marcescens, an important multidrug-resistant nosocomial pathogen.</title>
        <authorList>
            <person name="Iguchi A."/>
            <person name="Nagaya Y."/>
            <person name="Pradel E."/>
            <person name="Ooka T."/>
            <person name="Ogura Y."/>
            <person name="Katsura K."/>
            <person name="Kurokawa K."/>
            <person name="Oshima K."/>
            <person name="Hattori M."/>
            <person name="Parkhill J."/>
            <person name="Sebaihia M."/>
            <person name="Coulthurst S.J."/>
            <person name="Gotoh N."/>
            <person name="Thomson N.R."/>
            <person name="Ewbank J.J."/>
            <person name="Hayashi T."/>
        </authorList>
    </citation>
    <scope>NUCLEOTIDE SEQUENCE [LARGE SCALE GENOMIC DNA]</scope>
    <source>
        <strain evidence="8 9">Db11</strain>
    </source>
</reference>
<organism evidence="8 9">
    <name type="scientific">Serratia marcescens subsp. marcescens Db11</name>
    <dbReference type="NCBI Taxonomy" id="273526"/>
    <lineage>
        <taxon>Bacteria</taxon>
        <taxon>Pseudomonadati</taxon>
        <taxon>Pseudomonadota</taxon>
        <taxon>Gammaproteobacteria</taxon>
        <taxon>Enterobacterales</taxon>
        <taxon>Yersiniaceae</taxon>
        <taxon>Serratia</taxon>
    </lineage>
</organism>
<evidence type="ECO:0000313" key="8">
    <source>
        <dbReference type="EMBL" id="CDG12054.1"/>
    </source>
</evidence>
<dbReference type="Pfam" id="PF00126">
    <property type="entry name" value="HTH_1"/>
    <property type="match status" value="1"/>
</dbReference>
<dbReference type="PANTHER" id="PTHR30537">
    <property type="entry name" value="HTH-TYPE TRANSCRIPTIONAL REGULATOR"/>
    <property type="match status" value="1"/>
</dbReference>
<evidence type="ECO:0000256" key="2">
    <source>
        <dbReference type="ARBA" id="ARBA00022491"/>
    </source>
</evidence>
<sequence length="309" mass="34068">MDKLNRMAVFATVVAEGSLAGAARRLGMTPSAVSQHMRSLEKALGVPLLHRSTRRLALTEAGAAFYPGCEAMLQQAKQAEQRLAELRDTLVGELRIATPVGIGGRSLAEALSPLLQAHPKLTLRVLADDRIVDMIEQRVDIALRANRQLADANMIAHPLTAWPMVLCAAPRYLSQHGVPEKPQDLVQHRWISSGYSGAHLDLLHQSGQQVKLRLAEGQIVSESMNVMRAFTRAGLGISVQPLYEIGDELQRGELLLLLPEWRPAPLRLNALTLERTMPEKSRQALRYLRDYFRRNGEKGLASGGDGVFN</sequence>
<dbReference type="Gene3D" id="1.10.10.10">
    <property type="entry name" value="Winged helix-like DNA-binding domain superfamily/Winged helix DNA-binding domain"/>
    <property type="match status" value="1"/>
</dbReference>
<keyword evidence="5" id="KW-0804">Transcription</keyword>
<name>A0ABC9IH48_SERMA</name>
<evidence type="ECO:0000256" key="5">
    <source>
        <dbReference type="ARBA" id="ARBA00023163"/>
    </source>
</evidence>
<dbReference type="RefSeq" id="WP_025302662.1">
    <property type="nucleotide sequence ID" value="NZ_HG326223.1"/>
</dbReference>